<comment type="caution">
    <text evidence="1">The sequence shown here is derived from an EMBL/GenBank/DDBJ whole genome shotgun (WGS) entry which is preliminary data.</text>
</comment>
<dbReference type="RefSeq" id="WP_157587568.1">
    <property type="nucleotide sequence ID" value="NZ_WPIN01000008.1"/>
</dbReference>
<dbReference type="EMBL" id="WPIN01000008">
    <property type="protein sequence ID" value="MVM32865.1"/>
    <property type="molecule type" value="Genomic_DNA"/>
</dbReference>
<dbReference type="AlphaFoldDB" id="A0A7K1SGB8"/>
<gene>
    <name evidence="1" type="ORF">GO755_22690</name>
</gene>
<keyword evidence="2" id="KW-1185">Reference proteome</keyword>
<organism evidence="1 2">
    <name type="scientific">Spirosoma arboris</name>
    <dbReference type="NCBI Taxonomy" id="2682092"/>
    <lineage>
        <taxon>Bacteria</taxon>
        <taxon>Pseudomonadati</taxon>
        <taxon>Bacteroidota</taxon>
        <taxon>Cytophagia</taxon>
        <taxon>Cytophagales</taxon>
        <taxon>Cytophagaceae</taxon>
        <taxon>Spirosoma</taxon>
    </lineage>
</organism>
<evidence type="ECO:0000313" key="1">
    <source>
        <dbReference type="EMBL" id="MVM32865.1"/>
    </source>
</evidence>
<evidence type="ECO:0000313" key="2">
    <source>
        <dbReference type="Proteomes" id="UP000436006"/>
    </source>
</evidence>
<protein>
    <submittedName>
        <fullName evidence="1">Uncharacterized protein</fullName>
    </submittedName>
</protein>
<proteinExistence type="predicted"/>
<dbReference type="Proteomes" id="UP000436006">
    <property type="component" value="Unassembled WGS sequence"/>
</dbReference>
<reference evidence="1 2" key="1">
    <citation type="submission" date="2019-12" db="EMBL/GenBank/DDBJ databases">
        <title>Spirosoma sp. HMF4905 genome sequencing and assembly.</title>
        <authorList>
            <person name="Kang H."/>
            <person name="Cha I."/>
            <person name="Kim H."/>
            <person name="Joh K."/>
        </authorList>
    </citation>
    <scope>NUCLEOTIDE SEQUENCE [LARGE SCALE GENOMIC DNA]</scope>
    <source>
        <strain evidence="1 2">HMF4905</strain>
    </source>
</reference>
<sequence length="106" mass="11380">MKIYPPVYTDKTKESVLLLFSQDVSSAHIAQVLHISQDTVFAILDGHAKQEVPEKLPSVGSLITAYKPESGTLEVNLLLTGVSPSAVEWLTGALARLVNNPSAPII</sequence>
<name>A0A7K1SGB8_9BACT</name>
<accession>A0A7K1SGB8</accession>